<dbReference type="AlphaFoldDB" id="A0A9D0ZTU5"/>
<name>A0A9D0ZTU5_9FIRM</name>
<dbReference type="SUPFAM" id="SSF52266">
    <property type="entry name" value="SGNH hydrolase"/>
    <property type="match status" value="1"/>
</dbReference>
<keyword evidence="1" id="KW-1133">Transmembrane helix</keyword>
<reference evidence="2" key="2">
    <citation type="journal article" date="2021" name="PeerJ">
        <title>Extensive microbial diversity within the chicken gut microbiome revealed by metagenomics and culture.</title>
        <authorList>
            <person name="Gilroy R."/>
            <person name="Ravi A."/>
            <person name="Getino M."/>
            <person name="Pursley I."/>
            <person name="Horton D.L."/>
            <person name="Alikhan N.F."/>
            <person name="Baker D."/>
            <person name="Gharbi K."/>
            <person name="Hall N."/>
            <person name="Watson M."/>
            <person name="Adriaenssens E.M."/>
            <person name="Foster-Nyarko E."/>
            <person name="Jarju S."/>
            <person name="Secka A."/>
            <person name="Antonio M."/>
            <person name="Oren A."/>
            <person name="Chaudhuri R.R."/>
            <person name="La Ragione R."/>
            <person name="Hildebrand F."/>
            <person name="Pallen M.J."/>
        </authorList>
    </citation>
    <scope>NUCLEOTIDE SEQUENCE</scope>
    <source>
        <strain evidence="2">ChiSjej3B21-11622</strain>
    </source>
</reference>
<dbReference type="InterPro" id="IPR036514">
    <property type="entry name" value="SGNH_hydro_sf"/>
</dbReference>
<organism evidence="2 3">
    <name type="scientific">Candidatus Limivivens merdigallinarum</name>
    <dbReference type="NCBI Taxonomy" id="2840859"/>
    <lineage>
        <taxon>Bacteria</taxon>
        <taxon>Bacillati</taxon>
        <taxon>Bacillota</taxon>
        <taxon>Clostridia</taxon>
        <taxon>Lachnospirales</taxon>
        <taxon>Lachnospiraceae</taxon>
        <taxon>Lachnospiraceae incertae sedis</taxon>
        <taxon>Candidatus Limivivens</taxon>
    </lineage>
</organism>
<reference evidence="2" key="1">
    <citation type="submission" date="2020-10" db="EMBL/GenBank/DDBJ databases">
        <authorList>
            <person name="Gilroy R."/>
        </authorList>
    </citation>
    <scope>NUCLEOTIDE SEQUENCE</scope>
    <source>
        <strain evidence="2">ChiSjej3B21-11622</strain>
    </source>
</reference>
<dbReference type="Proteomes" id="UP000886886">
    <property type="component" value="Unassembled WGS sequence"/>
</dbReference>
<sequence>MRNFKKIIPRIAAILIFFFVLESVVKFLYMPYDKYSLYANREYKEEQGKVDMIFCGTSHVYSALNPSIIDERLGVNSFNLGTGSQPLNATYWLIKEALRINPVKTVFLEASISTMIRGNNDSAKLGVYDRLITPLTRLEFIINEPKNSMKVRELFYSTRVSDYFDFDTVLDNVSYKLSANGQEAPSVMMTPGEPVYYSKGYINNDTVYNGKKAARQNDRTHYWDRDNVSEESLQAFYDIVELCEENDVELTLLGVPLTPQFMDNAGDMEDMHAFYQGLASEYGLKYYDMNYIEDRDVLFGNTSFRDRAHLNNTGGTICSNLISEIYQMGDDYLQRFEYPEFEES</sequence>
<dbReference type="EMBL" id="DVFT01000039">
    <property type="protein sequence ID" value="HIQ95483.1"/>
    <property type="molecule type" value="Genomic_DNA"/>
</dbReference>
<gene>
    <name evidence="2" type="ORF">IAB26_02875</name>
</gene>
<protein>
    <recommendedName>
        <fullName evidence="4">SGNH/GDSL hydrolase family protein</fullName>
    </recommendedName>
</protein>
<proteinExistence type="predicted"/>
<comment type="caution">
    <text evidence="2">The sequence shown here is derived from an EMBL/GenBank/DDBJ whole genome shotgun (WGS) entry which is preliminary data.</text>
</comment>
<dbReference type="Gene3D" id="3.40.50.1110">
    <property type="entry name" value="SGNH hydrolase"/>
    <property type="match status" value="1"/>
</dbReference>
<feature type="transmembrane region" description="Helical" evidence="1">
    <location>
        <begin position="12"/>
        <end position="32"/>
    </location>
</feature>
<evidence type="ECO:0000256" key="1">
    <source>
        <dbReference type="SAM" id="Phobius"/>
    </source>
</evidence>
<accession>A0A9D0ZTU5</accession>
<keyword evidence="1" id="KW-0472">Membrane</keyword>
<evidence type="ECO:0000313" key="2">
    <source>
        <dbReference type="EMBL" id="HIQ95483.1"/>
    </source>
</evidence>
<evidence type="ECO:0000313" key="3">
    <source>
        <dbReference type="Proteomes" id="UP000886886"/>
    </source>
</evidence>
<keyword evidence="1" id="KW-0812">Transmembrane</keyword>
<evidence type="ECO:0008006" key="4">
    <source>
        <dbReference type="Google" id="ProtNLM"/>
    </source>
</evidence>